<reference evidence="2 3" key="1">
    <citation type="submission" date="2021-08" db="EMBL/GenBank/DDBJ databases">
        <authorList>
            <person name="Zhang D."/>
            <person name="Zhang A."/>
            <person name="Wang L."/>
        </authorList>
    </citation>
    <scope>NUCLEOTIDE SEQUENCE [LARGE SCALE GENOMIC DNA]</scope>
    <source>
        <strain evidence="2 3">WL0086</strain>
    </source>
</reference>
<reference evidence="2 3" key="2">
    <citation type="submission" date="2023-12" db="EMBL/GenBank/DDBJ databases">
        <title>Description of an unclassified Opitutus bacterium of Verrucomicrobiota.</title>
        <authorList>
            <person name="Zhang D.-F."/>
        </authorList>
    </citation>
    <scope>NUCLEOTIDE SEQUENCE [LARGE SCALE GENOMIC DNA]</scope>
    <source>
        <strain evidence="2 3">WL0086</strain>
    </source>
</reference>
<sequence>MPVSPSRRPLTRAAFTLLALSCCSLSAKVIFEETFADEERMHLNPPDSLEWYTSSSASTLEVTTDGLRQNGGGRQVLAHFTPEGKPLELEVGQKLVLSLQFSVEGPTDSPGGLRIGLLNSHGAHAFDDKMNSAMEYEGYRGYIALTNPAPAKRRQIRLGKRTGNGDRLLSTTQNFTMLPSSGGELLQLESGQIYTAELSVTRTAAKEVSVSISFTGSNGQTGVFTRTDSKDIETAFDSLAISPGSKTVSAFTIHQARLDLLPSS</sequence>
<protein>
    <recommendedName>
        <fullName evidence="4">Alginate lyase 2 domain-containing protein</fullName>
    </recommendedName>
</protein>
<dbReference type="Proteomes" id="UP000738431">
    <property type="component" value="Chromosome"/>
</dbReference>
<organism evidence="2 3">
    <name type="scientific">Actomonas aquatica</name>
    <dbReference type="NCBI Taxonomy" id="2866162"/>
    <lineage>
        <taxon>Bacteria</taxon>
        <taxon>Pseudomonadati</taxon>
        <taxon>Verrucomicrobiota</taxon>
        <taxon>Opitutia</taxon>
        <taxon>Opitutales</taxon>
        <taxon>Opitutaceae</taxon>
        <taxon>Actomonas</taxon>
    </lineage>
</organism>
<feature type="signal peptide" evidence="1">
    <location>
        <begin position="1"/>
        <end position="27"/>
    </location>
</feature>
<evidence type="ECO:0000313" key="2">
    <source>
        <dbReference type="EMBL" id="WRQ87878.1"/>
    </source>
</evidence>
<accession>A0ABZ1C9I1</accession>
<proteinExistence type="predicted"/>
<keyword evidence="3" id="KW-1185">Reference proteome</keyword>
<keyword evidence="1" id="KW-0732">Signal</keyword>
<evidence type="ECO:0000256" key="1">
    <source>
        <dbReference type="SAM" id="SignalP"/>
    </source>
</evidence>
<evidence type="ECO:0000313" key="3">
    <source>
        <dbReference type="Proteomes" id="UP000738431"/>
    </source>
</evidence>
<gene>
    <name evidence="2" type="ORF">K1X11_000555</name>
</gene>
<feature type="chain" id="PRO_5046999579" description="Alginate lyase 2 domain-containing protein" evidence="1">
    <location>
        <begin position="28"/>
        <end position="264"/>
    </location>
</feature>
<dbReference type="RefSeq" id="WP_221029081.1">
    <property type="nucleotide sequence ID" value="NZ_CP139781.1"/>
</dbReference>
<evidence type="ECO:0008006" key="4">
    <source>
        <dbReference type="Google" id="ProtNLM"/>
    </source>
</evidence>
<dbReference type="EMBL" id="CP139781">
    <property type="protein sequence ID" value="WRQ87878.1"/>
    <property type="molecule type" value="Genomic_DNA"/>
</dbReference>
<name>A0ABZ1C9I1_9BACT</name>